<gene>
    <name evidence="1" type="ORF">JVT61DRAFT_10322</name>
</gene>
<keyword evidence="2" id="KW-1185">Reference proteome</keyword>
<reference evidence="1" key="1">
    <citation type="submission" date="2021-03" db="EMBL/GenBank/DDBJ databases">
        <title>Evolutionary innovations through gain and loss of genes in the ectomycorrhizal Boletales.</title>
        <authorList>
            <person name="Wu G."/>
            <person name="Miyauchi S."/>
            <person name="Morin E."/>
            <person name="Yang Z.-L."/>
            <person name="Xu J."/>
            <person name="Martin F.M."/>
        </authorList>
    </citation>
    <scope>NUCLEOTIDE SEQUENCE</scope>
    <source>
        <strain evidence="1">BR01</strain>
    </source>
</reference>
<accession>A0A8I2YZD0</accession>
<evidence type="ECO:0000313" key="2">
    <source>
        <dbReference type="Proteomes" id="UP000683000"/>
    </source>
</evidence>
<dbReference type="EMBL" id="JAGFBS010000004">
    <property type="protein sequence ID" value="KAG6379783.1"/>
    <property type="molecule type" value="Genomic_DNA"/>
</dbReference>
<proteinExistence type="predicted"/>
<name>A0A8I2YZD0_9AGAM</name>
<comment type="caution">
    <text evidence="1">The sequence shown here is derived from an EMBL/GenBank/DDBJ whole genome shotgun (WGS) entry which is preliminary data.</text>
</comment>
<sequence>MTMMCPHPVVTAAIADVLTPTHQMMDTPAGDITPLGTKIIIGLGIVTTTPHLDVGGMEDIVNLKASRESGHATGVVMSILVVQMIGIALRGRKSKKIQAEPLPGAHPALAPALIGMQKNVMLMIDHAFKTIADILTPTHQMMDTPAGDTPLGTNIILSLGTITTMTTVLDLFKLPVSYQFYMLSLLVV</sequence>
<dbReference type="OrthoDB" id="10542455at2759"/>
<dbReference type="Proteomes" id="UP000683000">
    <property type="component" value="Unassembled WGS sequence"/>
</dbReference>
<organism evidence="1 2">
    <name type="scientific">Boletus reticuloceps</name>
    <dbReference type="NCBI Taxonomy" id="495285"/>
    <lineage>
        <taxon>Eukaryota</taxon>
        <taxon>Fungi</taxon>
        <taxon>Dikarya</taxon>
        <taxon>Basidiomycota</taxon>
        <taxon>Agaricomycotina</taxon>
        <taxon>Agaricomycetes</taxon>
        <taxon>Agaricomycetidae</taxon>
        <taxon>Boletales</taxon>
        <taxon>Boletineae</taxon>
        <taxon>Boletaceae</taxon>
        <taxon>Boletoideae</taxon>
        <taxon>Boletus</taxon>
    </lineage>
</organism>
<evidence type="ECO:0000313" key="1">
    <source>
        <dbReference type="EMBL" id="KAG6379783.1"/>
    </source>
</evidence>
<protein>
    <submittedName>
        <fullName evidence="1">Uncharacterized protein</fullName>
    </submittedName>
</protein>
<dbReference type="AlphaFoldDB" id="A0A8I2YZD0"/>